<feature type="region of interest" description="Disordered" evidence="1">
    <location>
        <begin position="112"/>
        <end position="203"/>
    </location>
</feature>
<accession>A0A426XGM9</accession>
<evidence type="ECO:0000259" key="3">
    <source>
        <dbReference type="Pfam" id="PF03732"/>
    </source>
</evidence>
<evidence type="ECO:0000256" key="2">
    <source>
        <dbReference type="SAM" id="SignalP"/>
    </source>
</evidence>
<feature type="domain" description="Retrotransposon gag" evidence="3">
    <location>
        <begin position="262"/>
        <end position="351"/>
    </location>
</feature>
<dbReference type="PANTHER" id="PTHR33223:SF10">
    <property type="entry name" value="AMINOTRANSFERASE-LIKE PLANT MOBILE DOMAIN-CONTAINING PROTEIN"/>
    <property type="match status" value="1"/>
</dbReference>
<comment type="caution">
    <text evidence="4">The sequence shown here is derived from an EMBL/GenBank/DDBJ whole genome shotgun (WGS) entry which is preliminary data.</text>
</comment>
<feature type="compositionally biased region" description="Polar residues" evidence="1">
    <location>
        <begin position="486"/>
        <end position="497"/>
    </location>
</feature>
<dbReference type="AlphaFoldDB" id="A0A426XGM9"/>
<feature type="signal peptide" evidence="2">
    <location>
        <begin position="1"/>
        <end position="22"/>
    </location>
</feature>
<proteinExistence type="predicted"/>
<feature type="region of interest" description="Disordered" evidence="1">
    <location>
        <begin position="451"/>
        <end position="497"/>
    </location>
</feature>
<gene>
    <name evidence="4" type="ORF">B296_00013586</name>
</gene>
<dbReference type="Proteomes" id="UP000287651">
    <property type="component" value="Unassembled WGS sequence"/>
</dbReference>
<evidence type="ECO:0000256" key="1">
    <source>
        <dbReference type="SAM" id="MobiDB-lite"/>
    </source>
</evidence>
<feature type="region of interest" description="Disordered" evidence="1">
    <location>
        <begin position="390"/>
        <end position="412"/>
    </location>
</feature>
<feature type="chain" id="PRO_5019418865" description="Retrotransposon gag domain-containing protein" evidence="2">
    <location>
        <begin position="23"/>
        <end position="497"/>
    </location>
</feature>
<keyword evidence="2" id="KW-0732">Signal</keyword>
<reference evidence="4 5" key="1">
    <citation type="journal article" date="2014" name="Agronomy (Basel)">
        <title>A Draft Genome Sequence for Ensete ventricosum, the Drought-Tolerant Tree Against Hunger.</title>
        <authorList>
            <person name="Harrison J."/>
            <person name="Moore K.A."/>
            <person name="Paszkiewicz K."/>
            <person name="Jones T."/>
            <person name="Grant M."/>
            <person name="Ambacheew D."/>
            <person name="Muzemil S."/>
            <person name="Studholme D.J."/>
        </authorList>
    </citation>
    <scope>NUCLEOTIDE SEQUENCE [LARGE SCALE GENOMIC DNA]</scope>
</reference>
<dbReference type="PANTHER" id="PTHR33223">
    <property type="entry name" value="CCHC-TYPE DOMAIN-CONTAINING PROTEIN"/>
    <property type="match status" value="1"/>
</dbReference>
<feature type="compositionally biased region" description="Low complexity" evidence="1">
    <location>
        <begin position="453"/>
        <end position="464"/>
    </location>
</feature>
<evidence type="ECO:0000313" key="5">
    <source>
        <dbReference type="Proteomes" id="UP000287651"/>
    </source>
</evidence>
<evidence type="ECO:0000313" key="4">
    <source>
        <dbReference type="EMBL" id="RRT38657.1"/>
    </source>
</evidence>
<dbReference type="EMBL" id="AMZH03020991">
    <property type="protein sequence ID" value="RRT38657.1"/>
    <property type="molecule type" value="Genomic_DNA"/>
</dbReference>
<dbReference type="InterPro" id="IPR005162">
    <property type="entry name" value="Retrotrans_gag_dom"/>
</dbReference>
<feature type="region of interest" description="Disordered" evidence="1">
    <location>
        <begin position="216"/>
        <end position="238"/>
    </location>
</feature>
<protein>
    <recommendedName>
        <fullName evidence="3">Retrotransposon gag domain-containing protein</fullName>
    </recommendedName>
</protein>
<feature type="compositionally biased region" description="Basic and acidic residues" evidence="1">
    <location>
        <begin position="390"/>
        <end position="401"/>
    </location>
</feature>
<sequence>MACSTWAAAATGIAASITRAAALAVGAAGEERGVKPSREVGGCMNAVARRERTHAGATVGPLNNVDLIVTSSCSQTTPADVVDLTWEVGLAQNDDRPGVSFTRIQPCVVRGHSRGFPRPHHQSPSTSGYGADHSLIPTIAHAFDNAPIGSPDGTPANGVTNSPKLGDPARGGATTTLGRRSPRNFPDSDASPVTKRRSLNQEGRLEKALKAVLHSLPRYKPSPFRPPSDSRPSSLTMAATTRRSILSHSAPRWPFTILRTRSFPTTLRGPARIWYSRLKPASIPSFDLLAKEFELNYFASACPKSTTASLLGMAQRSDAPLSQFVGWFTSQIQGIPDLHSSLVIQAFLTELRPSRFFWSLIERSPATLPEMLQRAHQYMAVETLVAGKWDKTKRPRVEQPRGHPPPPKRREDRMYCRFHREYGLDIEECHDLQCQIEDLIRCDHLRRYVRDQSSLPGGRPPRGSSPRRKGPVEKQFDVIFGRPASGGNSSSARKAYA</sequence>
<name>A0A426XGM9_ENSVE</name>
<organism evidence="4 5">
    <name type="scientific">Ensete ventricosum</name>
    <name type="common">Abyssinian banana</name>
    <name type="synonym">Musa ensete</name>
    <dbReference type="NCBI Taxonomy" id="4639"/>
    <lineage>
        <taxon>Eukaryota</taxon>
        <taxon>Viridiplantae</taxon>
        <taxon>Streptophyta</taxon>
        <taxon>Embryophyta</taxon>
        <taxon>Tracheophyta</taxon>
        <taxon>Spermatophyta</taxon>
        <taxon>Magnoliopsida</taxon>
        <taxon>Liliopsida</taxon>
        <taxon>Zingiberales</taxon>
        <taxon>Musaceae</taxon>
        <taxon>Ensete</taxon>
    </lineage>
</organism>
<dbReference type="Pfam" id="PF03732">
    <property type="entry name" value="Retrotrans_gag"/>
    <property type="match status" value="1"/>
</dbReference>
<feature type="compositionally biased region" description="Basic residues" evidence="1">
    <location>
        <begin position="112"/>
        <end position="121"/>
    </location>
</feature>